<protein>
    <recommendedName>
        <fullName evidence="3">Outer membrane protein</fullName>
    </recommendedName>
</protein>
<dbReference type="EMBL" id="AP024814">
    <property type="protein sequence ID" value="BCZ17221.1"/>
    <property type="molecule type" value="Genomic_DNA"/>
</dbReference>
<dbReference type="Pfam" id="PF13729">
    <property type="entry name" value="TraF_2"/>
    <property type="match status" value="1"/>
</dbReference>
<dbReference type="Proteomes" id="UP000826775">
    <property type="component" value="Chromosome"/>
</dbReference>
<evidence type="ECO:0000313" key="2">
    <source>
        <dbReference type="Proteomes" id="UP000826775"/>
    </source>
</evidence>
<name>A0ABM7SB20_9HELI</name>
<sequence>MLGYPFIFMKGEIAVRKTLVLCALACGGLEGLEFGEMGNTSFGMGGAGVALENSAWGLYYNPALLDMDECSKAKLGYSFGIGVREKNILPLVSSALQGSSLDDLTQLAEQLPPQALQSLVQGGTLSIDAAQSPTAQTIVNAGNALKDFLKLNGLHVDSQNGIVVQISPKLKNHKGGIGTFSIGVFASLFAGASAVTNPRYHQLIAPLGHGFYAGAQINKDSLTLSQSNQSAFLNSSLLSPYANNAARVQALGIGAVPFAYAKGFDLKKAGRIAFGVTFKYLYTLSYGLGFSGAGQAFIANAENLLSNFSFSTQDMVRQSHFGLDLGGAYRIKGFMVGLVGKYLNAPKIRYAHLPNMRIDPQVRLGLGYRWKWLNLAMDFDLTSNQTMMLDKRSQMIGGGVMFNWKWFALKLGAMGNVAKEGLHQGVILTGGIRLFKVIDFSVQSGLQTVALGGSGAQGILGSLASMKLPNYLAFRVGGVGSGSLKPPYNLHSRLSDRQLFVGGHS</sequence>
<dbReference type="InterPro" id="IPR032811">
    <property type="entry name" value="Put_conjugal_transfer"/>
</dbReference>
<gene>
    <name evidence="1" type="ORF">NHP190003_05030</name>
</gene>
<reference evidence="1 2" key="1">
    <citation type="submission" date="2021-07" db="EMBL/GenBank/DDBJ databases">
        <title>Novel Helicobacter sp. Isolated from a dog.</title>
        <authorList>
            <person name="Rimbara E."/>
            <person name="Suzuki M."/>
        </authorList>
    </citation>
    <scope>NUCLEOTIDE SEQUENCE [LARGE SCALE GENOMIC DNA]</scope>
    <source>
        <strain evidence="2">NHP19-003</strain>
    </source>
</reference>
<evidence type="ECO:0000313" key="1">
    <source>
        <dbReference type="EMBL" id="BCZ17221.1"/>
    </source>
</evidence>
<accession>A0ABM7SB20</accession>
<organism evidence="1 2">
    <name type="scientific">Helicobacter gastrocanis</name>
    <dbReference type="NCBI Taxonomy" id="2849641"/>
    <lineage>
        <taxon>Bacteria</taxon>
        <taxon>Pseudomonadati</taxon>
        <taxon>Campylobacterota</taxon>
        <taxon>Epsilonproteobacteria</taxon>
        <taxon>Campylobacterales</taxon>
        <taxon>Helicobacteraceae</taxon>
        <taxon>Helicobacter</taxon>
    </lineage>
</organism>
<proteinExistence type="predicted"/>
<keyword evidence="2" id="KW-1185">Reference proteome</keyword>
<evidence type="ECO:0008006" key="3">
    <source>
        <dbReference type="Google" id="ProtNLM"/>
    </source>
</evidence>